<evidence type="ECO:0000256" key="1">
    <source>
        <dbReference type="SAM" id="MobiDB-lite"/>
    </source>
</evidence>
<dbReference type="Proteomes" id="UP000608850">
    <property type="component" value="Unassembled WGS sequence"/>
</dbReference>
<protein>
    <submittedName>
        <fullName evidence="2">Uncharacterized protein</fullName>
    </submittedName>
</protein>
<dbReference type="Gene3D" id="1.10.1220.10">
    <property type="entry name" value="Met repressor-like"/>
    <property type="match status" value="1"/>
</dbReference>
<evidence type="ECO:0000313" key="3">
    <source>
        <dbReference type="Proteomes" id="UP000608850"/>
    </source>
</evidence>
<proteinExistence type="predicted"/>
<dbReference type="InterPro" id="IPR010985">
    <property type="entry name" value="Ribbon_hlx_hlx"/>
</dbReference>
<feature type="region of interest" description="Disordered" evidence="1">
    <location>
        <begin position="76"/>
        <end position="174"/>
    </location>
</feature>
<accession>A0A830GG39</accession>
<sequence>MEPNTLRLPAETWEELDAEAGEYGYRNRSEYVRNLIENRQVILDEHELNTPSGECVQSEHGLEDVADLVERVAELEERLNDLDAEPTRREDQEPRDATDSAQSDTSQETRTTTRRQTARQSEAQESEEPPQDGVYDPASEFDDTSGDVEEAEEPDELVQAFRRSLESRNPQKRHAKDAIATVFTIVRDRGPISTGDLKSELYAEYGDRYANEKGMWESLRRYLEEMPGIENAGYGEWGYEGDDAVRDALNQ</sequence>
<reference evidence="2 3" key="1">
    <citation type="journal article" date="2019" name="Int. J. Syst. Evol. Microbiol.">
        <title>The Global Catalogue of Microorganisms (GCM) 10K type strain sequencing project: providing services to taxonomists for standard genome sequencing and annotation.</title>
        <authorList>
            <consortium name="The Broad Institute Genomics Platform"/>
            <consortium name="The Broad Institute Genome Sequencing Center for Infectious Disease"/>
            <person name="Wu L."/>
            <person name="Ma J."/>
        </authorList>
    </citation>
    <scope>NUCLEOTIDE SEQUENCE [LARGE SCALE GENOMIC DNA]</scope>
    <source>
        <strain evidence="2 3">JCM 16331</strain>
    </source>
</reference>
<keyword evidence="3" id="KW-1185">Reference proteome</keyword>
<feature type="compositionally biased region" description="Acidic residues" evidence="1">
    <location>
        <begin position="139"/>
        <end position="156"/>
    </location>
</feature>
<organism evidence="2 3">
    <name type="scientific">Halarchaeum nitratireducens</name>
    <dbReference type="NCBI Taxonomy" id="489913"/>
    <lineage>
        <taxon>Archaea</taxon>
        <taxon>Methanobacteriati</taxon>
        <taxon>Methanobacteriota</taxon>
        <taxon>Stenosarchaea group</taxon>
        <taxon>Halobacteria</taxon>
        <taxon>Halobacteriales</taxon>
        <taxon>Halobacteriaceae</taxon>
    </lineage>
</organism>
<feature type="compositionally biased region" description="Basic and acidic residues" evidence="1">
    <location>
        <begin position="76"/>
        <end position="98"/>
    </location>
</feature>
<dbReference type="InterPro" id="IPR013321">
    <property type="entry name" value="Arc_rbn_hlx_hlx"/>
</dbReference>
<dbReference type="AlphaFoldDB" id="A0A830GG39"/>
<comment type="caution">
    <text evidence="2">The sequence shown here is derived from an EMBL/GenBank/DDBJ whole genome shotgun (WGS) entry which is preliminary data.</text>
</comment>
<dbReference type="CDD" id="cd22231">
    <property type="entry name" value="RHH_NikR_HicB-like"/>
    <property type="match status" value="1"/>
</dbReference>
<dbReference type="EMBL" id="BMOQ01000015">
    <property type="protein sequence ID" value="GGN27013.1"/>
    <property type="molecule type" value="Genomic_DNA"/>
</dbReference>
<name>A0A830GG39_9EURY</name>
<dbReference type="SUPFAM" id="SSF47598">
    <property type="entry name" value="Ribbon-helix-helix"/>
    <property type="match status" value="1"/>
</dbReference>
<dbReference type="RefSeq" id="WP_188880215.1">
    <property type="nucleotide sequence ID" value="NZ_BMOQ01000015.1"/>
</dbReference>
<evidence type="ECO:0000313" key="2">
    <source>
        <dbReference type="EMBL" id="GGN27013.1"/>
    </source>
</evidence>
<dbReference type="GO" id="GO:0006355">
    <property type="term" value="P:regulation of DNA-templated transcription"/>
    <property type="evidence" value="ECO:0007669"/>
    <property type="project" value="InterPro"/>
</dbReference>
<gene>
    <name evidence="2" type="ORF">GCM10009021_31930</name>
</gene>
<dbReference type="OrthoDB" id="189973at2157"/>